<feature type="domain" description="RapA2 cadherin-like" evidence="3">
    <location>
        <begin position="2815"/>
        <end position="2882"/>
    </location>
</feature>
<feature type="domain" description="LapA adhesin" evidence="4">
    <location>
        <begin position="680"/>
        <end position="781"/>
    </location>
</feature>
<evidence type="ECO:0000313" key="6">
    <source>
        <dbReference type="Proteomes" id="UP000254512"/>
    </source>
</evidence>
<feature type="domain" description="LapA adhesin" evidence="4">
    <location>
        <begin position="371"/>
        <end position="472"/>
    </location>
</feature>
<dbReference type="RefSeq" id="WP_115660031.1">
    <property type="nucleotide sequence ID" value="NZ_UGHD01000002.1"/>
</dbReference>
<dbReference type="STRING" id="673.AL542_12705"/>
<feature type="domain" description="LapA adhesin" evidence="4">
    <location>
        <begin position="1916"/>
        <end position="2017"/>
    </location>
</feature>
<feature type="domain" description="LapA adhesin" evidence="4">
    <location>
        <begin position="1298"/>
        <end position="1399"/>
    </location>
</feature>
<organism evidence="5 6">
    <name type="scientific">Grimontia hollisae</name>
    <name type="common">Vibrio hollisae</name>
    <dbReference type="NCBI Taxonomy" id="673"/>
    <lineage>
        <taxon>Bacteria</taxon>
        <taxon>Pseudomonadati</taxon>
        <taxon>Pseudomonadota</taxon>
        <taxon>Gammaproteobacteria</taxon>
        <taxon>Vibrionales</taxon>
        <taxon>Vibrionaceae</taxon>
        <taxon>Grimontia</taxon>
    </lineage>
</organism>
<gene>
    <name evidence="5" type="primary">lktA</name>
    <name evidence="5" type="ORF">NCTC11645_02748</name>
</gene>
<sequence length="3746" mass="394796">MDSIVTTQAAKVISANGNVFVKVNGKDVPITDTLALNAGTEIFLPEGANALLSLEDGSLLPVGEQDSPAQDIFDTPIDDEIAAIQALIEGGADPTEVLEATAAGGNAASGAGSWGFQSIGRTGDETIAQAGFDTEAVGRGFATRQELRDTVAEGTVNNTVVDDSDPTTFTLSSTTNGDNITEGGKIEYKVELSSPAKEAITVTLSNGVTIEIPKDASSGTGEFTVRGDDAYTQGHDDLSVTIDSVTDNSFEDVTFEGTVNNTVVDDSDPTTFTLSSTTNGDNITEGGKIEYKVELSSPAKEAITVTLSNGVTIEIPKDASSGTGEFTVRGDDAYTQGHDDLSVTIDSVTDNSFEDVTFEGTVNNTVVDDSDPTTFTLSSTTNGDNITEGGKIEYKVELSSPAKEAITVTLSNGVTIEIPKDASSGTGEFTVRGDDAYTQGHDDLSVTIDSVTDNSFEDVTFEGTVNNTVVDDSDPTTFTLSSTTNGDNITEGGKIEYKVELSSPAKEAITVTLSNGVTIEIPKDASSGTGEFTVRGDDAYTQGHDDLSVTIDSVTDNSFEDVTFEGTVNNTVVDDSDPTTFTLSSTTNGDNITEGGKIEYKVELSSPAKEAITVTLSNGVTIEIPKDASSGTGEFTVRGDDAYTQGHDDLSVTIDSVTDNSFEDVTFEGTVNNTVVDDSDPTTFTLSSTTNGDNITEGGKIEYKVELSSPAKEAITVTLSNGVTIEIPKDASSGTGEFTVRGDDAYTQGHDDLSVTIDSVTDNSFEDVTFEGTVNNTVVDDSDPTTFTLSSTTNGDNITEGGKIEYKVELSSPAKEAITVTLSNGVTIEIPKDASSGTGEFTVRGDDAYTQGHDDLSVTIDSVTDNSFEDVTFEGTVNNTVVDDSDPTTFTLSSTTNGDNITEGGKIEYKVELSSPAKEAITVTLSNGVTIEIPKDASSGTGEFTVRGDDAYTQGHDDLSVTIDSVTDNSFEDVTFEGTVNNTVVDDSDPTTFTLSSTTNGDNITEGGKIEYKVELSSPAKEAITVTLSNGVTIEIPKDASSGTGEFTVRGDDAYTQGHDDLSVTIDSVTDNSFEDVTFEGTVNNTVVDDSDPTTFTLSSTTNGDNITEGGKIEYKVELSSPAKEAITVTLSNGVTIEIPKDASSGTGEFTVRGDDAYTQGHDDLSVTIDSVTDNSFEDVTFEGTVNNTVVDDSDPTTFTLSSTTNGDNITEGGKIEYKVELSSPAKEAITVTLSNGVTIEIPKDASSGTGEFTVRGDDAYTQGHDDLSVTIDSVTDNSFEDVTFEGTVNNTVVDDSDPTTFTLSSTTNGDNITEGGKIEYKVELSSPAKEAITVTLSNGVTIEIPKDASSGTGEFTVRGDDAYTQGHDDLSVTIDSVTDNSFEDVTFEGTVNNTVVDDSDPTTFTLSSTTNGDNITEGGKIEYKVELSSPAKEAITVTLSNGVTIEIPKDASSGTGEFTVRGDDAYTQGHDDLSVTIDSVTDNSFEDVTFEGTVNNTVVDDSDPTTFTLSSTTNGDNITEGGKIEYKVELSSPAKEAITVTLSNGVTIEIPKDASSGTGEFTVRGDDAYTQGHDDLSVTIDSVTDNSFEDVTFEGTVNNTVVDDSDPTTFTLSSTTNGDNITEGGKIEYKVELSSPAKEAITVTLSNGVTIEIPKDASSGTGEFTVRGDDAYTQGHDDLSVTIDSVTDNSFEDVTFEGTVNNTVVDDSDPTTFTLSSTTNGDNITEGGKIEYKVELSSPAKEAITVTLSNGVTIEIPKDASSGTGEFTVRGDDAYTQGHDDLSVTIDSVTDNSFEDVTFEGTVNNTVVDDSDPTTFTLSSTTNGDNITEGGKIEYKVELSSPAKEAITVTLSNGVTIEIPKDASSGTGEFTVRGDDAYTQGHDDLSVTIDSVTDNSFEDVTFEGTVNNTVVDDSDPTTFTLSSTTNGDNITEGGKIEYKVELSSPAKEAITVTLSNGVTIEIPKDASSGTGEFTVRGDDAYTQGHDDLSVTIDSVTDNSFEDVTFEGTVNNTVVDDSDTVTVKLFAADDNGMIIHKDGVPLEANSTEEGGDVYYVAQLVDSNGDIIAGATGEVTINFCALTNADGSKDYTQSGTAITVNLGDKITAETLDDHFNEGSESFEVSVSLTDEQKTDLEGTYEKVTADGSVTTTVNDEGDGNYGDEDTVTVKLFVVNADGSIVPAENGTLTEGDANGDTIQYMALPVDANGTILATFSADGSVTLLNKNKGQVTVTVEESDDSAASNNTDVTTQGMKNQTVSLGQVFEVSAVDDHFADNGETVTITLGNVSGNITNTYEEVTSNDNVTNNIIDNDNPPVAVDDYKDSNILFQESFEIENGSKGWVVVDEFNGWNITNGLEIQTGNVGGSTASDGNSHAEFDSHGAVTSVEISRVLDAGDGVIAGQNYTLSFDFKPRPNHEDDSDMLFTFGEYSYKVIVSENCGISFDALQDDAPALSSTDAGNGWTTISVTYQAQDDAEIKLAFTNDDETTSSDTFGAYIDNIEVSGPQPYWVNNDKHPENVVEILFFTEDKKGILDNDFDTDNDDLSAIINSFKIDADNPESVGKLSFITKVIEGKEEIVGIRFIPNEEYNGPVKIQYQNTDGANDSNVANIHIYVNEVNANDDGSGLLFETSSEDGWQNLDGNGILTINAVKIGEDGKRVPQGDLVTENSEHVHDKHGIGVADEAREGNAGDVSYQVEYDHGTNTSEALELVLTTPADKLEIGVARLFDNEHGQGNHEVAKWTAYDKDGKVLATGEFNFGDKTSCEGIITIEAAGIYTVVLEALPRLNESDSNKTSGDSSDFTITSVAVYSEQAKYTVAETETLDSTTTVQGSLLQNDGDPEGHSFSVTEINGQPLTFGDDGFARVTFDEGTLYIKADGTFKFEAIDQADLVEGQSEQFQFDYTIRDSKGDLDIAKVTITIEGKDDQPTELTVTVSDAQVSEEALPNARPEDGEQPSSSDNNVQINIGGIDDFDNLRVAFKVENGEPVFATSDGSLTELSSGGETIQWKFGGPNGDDYTTLIGFTSEGNVLTISLTQGVGSAAPSYSVVLHKPVAHLNSGEDTLGVLKPQIEVEGTGDLEGKVTVTGDASLSVSIDDDMVDVSASQTTVTAQLTQAQTNGTVNVFQNYDDSTHVYDLNGKTTISFSAEGPGDDVTPSWNNGQGLGVASSMGTNNKHEIQSTSAEAETLIGSLAQDDVAYNLSLSLYKLNDSTALMHGSKPVFGIVTFYKEGVPVASYSFDKGDVTYHGPQAADVHFDVPTGFDEFRITPTQGSDFTIKGVDVDMTQDGSIYAHASGQIDVQYGADGAGASPAITQFGSIEGNTSIYSFSQVSNTHWQVTLGSGAAAIVVGDLQLDASGSWSFEQLAPITEELNFKVVASDRDNDTDDVTVTIVPAGTSNKIETGDSNDTVKLHSGYGNIDMIDTGSGSPIKVNGHVIFDGASPGLISVDQLNGVTGLTNPALDKLPEGEQFVSNSSDAIYTYGGNDHVEGGAGDDWIYLGDSGDNARYSEEEMLGFVAASESELFTLSSSSAELEDGTLNASYQAWADVAQGGKGNDTIFGEDGTDIISGGTGEDRLFGGSGSDALRGGSGDDILDGGTGNDWLRGDAGNDTLIGGAGEDVFVWGSADSVAGELWVDTAKDFNTSEDKLHLTDLLVKESGDAVDISKIVSFEEVGEDGNKSLVLNLDLNGDSSVDQKIVLDGLSLDNGSVQINTLYSEGKGTLTLTQSGETSSITFQPLVEQQEPQD</sequence>
<dbReference type="Pfam" id="PF20579">
    <property type="entry name" value="LapA"/>
    <property type="match status" value="18"/>
</dbReference>
<feature type="domain" description="LapA adhesin" evidence="4">
    <location>
        <begin position="474"/>
        <end position="575"/>
    </location>
</feature>
<dbReference type="PROSITE" id="PS00330">
    <property type="entry name" value="HEMOLYSIN_CALCIUM"/>
    <property type="match status" value="2"/>
</dbReference>
<dbReference type="InterPro" id="IPR046779">
    <property type="entry name" value="LapA_adhesin_dom"/>
</dbReference>
<evidence type="ECO:0000313" key="5">
    <source>
        <dbReference type="EMBL" id="STO58318.1"/>
    </source>
</evidence>
<evidence type="ECO:0000259" key="3">
    <source>
        <dbReference type="Pfam" id="PF17803"/>
    </source>
</evidence>
<dbReference type="SMART" id="SM00710">
    <property type="entry name" value="PbH1"/>
    <property type="match status" value="19"/>
</dbReference>
<proteinExistence type="predicted"/>
<name>A0A377HQ37_GRIHO</name>
<evidence type="ECO:0000256" key="2">
    <source>
        <dbReference type="SAM" id="MobiDB-lite"/>
    </source>
</evidence>
<feature type="domain" description="LapA adhesin" evidence="4">
    <location>
        <begin position="1607"/>
        <end position="1708"/>
    </location>
</feature>
<dbReference type="InterPro" id="IPR038081">
    <property type="entry name" value="CalX-like_sf"/>
</dbReference>
<dbReference type="InterPro" id="IPR018511">
    <property type="entry name" value="Hemolysin-typ_Ca-bd_CS"/>
</dbReference>
<dbReference type="NCBIfam" id="NF033682">
    <property type="entry name" value="retention_LapA"/>
    <property type="match status" value="1"/>
</dbReference>
<keyword evidence="1" id="KW-0106">Calcium</keyword>
<dbReference type="Proteomes" id="UP000254512">
    <property type="component" value="Unassembled WGS sequence"/>
</dbReference>
<feature type="domain" description="LapA adhesin" evidence="4">
    <location>
        <begin position="1710"/>
        <end position="1811"/>
    </location>
</feature>
<feature type="domain" description="LapA adhesin" evidence="4">
    <location>
        <begin position="783"/>
        <end position="884"/>
    </location>
</feature>
<feature type="domain" description="LapA adhesin" evidence="4">
    <location>
        <begin position="165"/>
        <end position="266"/>
    </location>
</feature>
<dbReference type="InterPro" id="IPR019960">
    <property type="entry name" value="T1SS_VCA0849"/>
</dbReference>
<dbReference type="InterPro" id="IPR001343">
    <property type="entry name" value="Hemolysn_Ca-bd"/>
</dbReference>
<feature type="domain" description="LapA adhesin" evidence="4">
    <location>
        <begin position="1195"/>
        <end position="1296"/>
    </location>
</feature>
<dbReference type="InterPro" id="IPR006626">
    <property type="entry name" value="PbH1"/>
</dbReference>
<feature type="domain" description="LapA adhesin" evidence="4">
    <location>
        <begin position="1813"/>
        <end position="1914"/>
    </location>
</feature>
<dbReference type="EMBL" id="UGHD01000002">
    <property type="protein sequence ID" value="STO58318.1"/>
    <property type="molecule type" value="Genomic_DNA"/>
</dbReference>
<feature type="domain" description="LapA adhesin" evidence="4">
    <location>
        <begin position="268"/>
        <end position="369"/>
    </location>
</feature>
<feature type="domain" description="LapA adhesin" evidence="4">
    <location>
        <begin position="1504"/>
        <end position="1605"/>
    </location>
</feature>
<dbReference type="InterPro" id="IPR040853">
    <property type="entry name" value="RapA2_cadherin-like"/>
</dbReference>
<dbReference type="SUPFAM" id="SSF141072">
    <property type="entry name" value="CalX-like"/>
    <property type="match status" value="1"/>
</dbReference>
<feature type="region of interest" description="Disordered" evidence="2">
    <location>
        <begin position="2940"/>
        <end position="2962"/>
    </location>
</feature>
<evidence type="ECO:0000256" key="1">
    <source>
        <dbReference type="ARBA" id="ARBA00022837"/>
    </source>
</evidence>
<dbReference type="PRINTS" id="PR00313">
    <property type="entry name" value="CABNDNGRPT"/>
</dbReference>
<feature type="domain" description="LapA adhesin" evidence="4">
    <location>
        <begin position="1401"/>
        <end position="1502"/>
    </location>
</feature>
<dbReference type="InterPro" id="IPR047777">
    <property type="entry name" value="LapA-like_RM"/>
</dbReference>
<dbReference type="NCBIfam" id="TIGR03661">
    <property type="entry name" value="T1SS_VCA0849"/>
    <property type="match status" value="1"/>
</dbReference>
<dbReference type="SUPFAM" id="SSF51120">
    <property type="entry name" value="beta-Roll"/>
    <property type="match status" value="1"/>
</dbReference>
<evidence type="ECO:0000259" key="4">
    <source>
        <dbReference type="Pfam" id="PF20579"/>
    </source>
</evidence>
<dbReference type="Pfam" id="PF00353">
    <property type="entry name" value="HemolysinCabind"/>
    <property type="match status" value="3"/>
</dbReference>
<accession>A0A377HQ37</accession>
<feature type="domain" description="LapA adhesin" evidence="4">
    <location>
        <begin position="1092"/>
        <end position="1193"/>
    </location>
</feature>
<dbReference type="GO" id="GO:0005509">
    <property type="term" value="F:calcium ion binding"/>
    <property type="evidence" value="ECO:0007669"/>
    <property type="project" value="InterPro"/>
</dbReference>
<reference evidence="5 6" key="1">
    <citation type="submission" date="2018-06" db="EMBL/GenBank/DDBJ databases">
        <authorList>
            <consortium name="Pathogen Informatics"/>
            <person name="Doyle S."/>
        </authorList>
    </citation>
    <scope>NUCLEOTIDE SEQUENCE [LARGE SCALE GENOMIC DNA]</scope>
    <source>
        <strain evidence="5 6">NCTC11645</strain>
    </source>
</reference>
<protein>
    <submittedName>
        <fullName evidence="5">Leukotoxin</fullName>
    </submittedName>
</protein>
<dbReference type="InterPro" id="IPR011049">
    <property type="entry name" value="Serralysin-like_metalloprot_C"/>
</dbReference>
<feature type="domain" description="LapA adhesin" evidence="4">
    <location>
        <begin position="577"/>
        <end position="678"/>
    </location>
</feature>
<feature type="domain" description="LapA adhesin" evidence="4">
    <location>
        <begin position="989"/>
        <end position="1090"/>
    </location>
</feature>
<feature type="domain" description="LapA adhesin" evidence="4">
    <location>
        <begin position="886"/>
        <end position="987"/>
    </location>
</feature>
<dbReference type="Pfam" id="PF17803">
    <property type="entry name" value="Cadherin_4"/>
    <property type="match status" value="1"/>
</dbReference>